<accession>A0A498SB28</accession>
<dbReference type="Proteomes" id="UP000276991">
    <property type="component" value="Unassembled WGS sequence"/>
</dbReference>
<evidence type="ECO:0008006" key="3">
    <source>
        <dbReference type="Google" id="ProtNLM"/>
    </source>
</evidence>
<proteinExistence type="predicted"/>
<dbReference type="AlphaFoldDB" id="A0A498SB28"/>
<dbReference type="OrthoDB" id="10337066at2759"/>
<name>A0A498SB28_ACAVI</name>
<protein>
    <recommendedName>
        <fullName evidence="3">F-box domain-containing protein</fullName>
    </recommendedName>
</protein>
<dbReference type="EMBL" id="UPTC01000516">
    <property type="protein sequence ID" value="VBB29010.1"/>
    <property type="molecule type" value="Genomic_DNA"/>
</dbReference>
<sequence length="102" mass="11527">MSNDMDLVDDGTLRGESISICSPSLLTTNDNSSKLDKGDPIDKDICTQIRWDSLHLNELSYLNYDEPDSTDEITLGNMPDLVMQCIFESFNLRDRCIASQVY</sequence>
<evidence type="ECO:0000313" key="2">
    <source>
        <dbReference type="Proteomes" id="UP000276991"/>
    </source>
</evidence>
<gene>
    <name evidence="1" type="ORF">NAV_LOCUS3819</name>
</gene>
<evidence type="ECO:0000313" key="1">
    <source>
        <dbReference type="EMBL" id="VBB29010.1"/>
    </source>
</evidence>
<reference evidence="1 2" key="1">
    <citation type="submission" date="2018-08" db="EMBL/GenBank/DDBJ databases">
        <authorList>
            <person name="Laetsch R D."/>
            <person name="Stevens L."/>
            <person name="Kumar S."/>
            <person name="Blaxter L. M."/>
        </authorList>
    </citation>
    <scope>NUCLEOTIDE SEQUENCE [LARGE SCALE GENOMIC DNA]</scope>
</reference>
<organism evidence="1 2">
    <name type="scientific">Acanthocheilonema viteae</name>
    <name type="common">Filarial nematode worm</name>
    <name type="synonym">Dipetalonema viteae</name>
    <dbReference type="NCBI Taxonomy" id="6277"/>
    <lineage>
        <taxon>Eukaryota</taxon>
        <taxon>Metazoa</taxon>
        <taxon>Ecdysozoa</taxon>
        <taxon>Nematoda</taxon>
        <taxon>Chromadorea</taxon>
        <taxon>Rhabditida</taxon>
        <taxon>Spirurina</taxon>
        <taxon>Spiruromorpha</taxon>
        <taxon>Filarioidea</taxon>
        <taxon>Onchocercidae</taxon>
        <taxon>Acanthocheilonema</taxon>
    </lineage>
</organism>
<keyword evidence="2" id="KW-1185">Reference proteome</keyword>